<dbReference type="RefSeq" id="WP_092069486.1">
    <property type="nucleotide sequence ID" value="NZ_FNHB01000001.1"/>
</dbReference>
<dbReference type="Pfam" id="PF00072">
    <property type="entry name" value="Response_reg"/>
    <property type="match status" value="1"/>
</dbReference>
<accession>A0A1G9NZ18</accession>
<gene>
    <name evidence="3" type="ORF">SAMN04488502_1011170</name>
</gene>
<sequence>MQQPLKILINDDSLLLRKKLRAELENLGCEVFEAKDGREVIKVYSQIRPDGVLMDIVMPNLNGLDALKEIKAIDPKARVIMLSSTGTAAKLLEALKLGAMDFIQKPYTGSQIAKAIKDIGRREN</sequence>
<dbReference type="PANTHER" id="PTHR43228:SF1">
    <property type="entry name" value="TWO-COMPONENT RESPONSE REGULATOR ARR22"/>
    <property type="match status" value="1"/>
</dbReference>
<reference evidence="3 4" key="1">
    <citation type="submission" date="2016-10" db="EMBL/GenBank/DDBJ databases">
        <authorList>
            <person name="de Groot N.N."/>
        </authorList>
    </citation>
    <scope>NUCLEOTIDE SEQUENCE [LARGE SCALE GENOMIC DNA]</scope>
    <source>
        <strain evidence="3 4">DSM 1736</strain>
    </source>
</reference>
<evidence type="ECO:0000313" key="4">
    <source>
        <dbReference type="Proteomes" id="UP000214880"/>
    </source>
</evidence>
<name>A0A1G9NZ18_9FIRM</name>
<protein>
    <submittedName>
        <fullName evidence="3">Two-component system, chemotaxis family, response regulator CheY</fullName>
    </submittedName>
</protein>
<evidence type="ECO:0000256" key="1">
    <source>
        <dbReference type="PROSITE-ProRule" id="PRU00169"/>
    </source>
</evidence>
<dbReference type="EMBL" id="FNHB01000001">
    <property type="protein sequence ID" value="SDL91659.1"/>
    <property type="molecule type" value="Genomic_DNA"/>
</dbReference>
<dbReference type="STRING" id="146817.SAMN04488502_1011170"/>
<dbReference type="SUPFAM" id="SSF52172">
    <property type="entry name" value="CheY-like"/>
    <property type="match status" value="1"/>
</dbReference>
<dbReference type="InterPro" id="IPR052048">
    <property type="entry name" value="ST_Response_Regulator"/>
</dbReference>
<evidence type="ECO:0000313" key="3">
    <source>
        <dbReference type="EMBL" id="SDL91659.1"/>
    </source>
</evidence>
<dbReference type="InterPro" id="IPR011006">
    <property type="entry name" value="CheY-like_superfamily"/>
</dbReference>
<keyword evidence="4" id="KW-1185">Reference proteome</keyword>
<feature type="domain" description="Response regulatory" evidence="2">
    <location>
        <begin position="6"/>
        <end position="120"/>
    </location>
</feature>
<dbReference type="PROSITE" id="PS50110">
    <property type="entry name" value="RESPONSE_REGULATORY"/>
    <property type="match status" value="1"/>
</dbReference>
<dbReference type="OrthoDB" id="9790669at2"/>
<evidence type="ECO:0000259" key="2">
    <source>
        <dbReference type="PROSITE" id="PS50110"/>
    </source>
</evidence>
<dbReference type="AlphaFoldDB" id="A0A1G9NZ18"/>
<proteinExistence type="predicted"/>
<keyword evidence="1" id="KW-0597">Phosphoprotein</keyword>
<organism evidence="3 4">
    <name type="scientific">Dendrosporobacter quercicolus</name>
    <dbReference type="NCBI Taxonomy" id="146817"/>
    <lineage>
        <taxon>Bacteria</taxon>
        <taxon>Bacillati</taxon>
        <taxon>Bacillota</taxon>
        <taxon>Negativicutes</taxon>
        <taxon>Selenomonadales</taxon>
        <taxon>Sporomusaceae</taxon>
        <taxon>Dendrosporobacter</taxon>
    </lineage>
</organism>
<feature type="modified residue" description="4-aspartylphosphate" evidence="1">
    <location>
        <position position="55"/>
    </location>
</feature>
<dbReference type="PANTHER" id="PTHR43228">
    <property type="entry name" value="TWO-COMPONENT RESPONSE REGULATOR"/>
    <property type="match status" value="1"/>
</dbReference>
<dbReference type="Gene3D" id="3.40.50.2300">
    <property type="match status" value="1"/>
</dbReference>
<dbReference type="InterPro" id="IPR001789">
    <property type="entry name" value="Sig_transdc_resp-reg_receiver"/>
</dbReference>
<dbReference type="GO" id="GO:0000160">
    <property type="term" value="P:phosphorelay signal transduction system"/>
    <property type="evidence" value="ECO:0007669"/>
    <property type="project" value="InterPro"/>
</dbReference>
<dbReference type="Proteomes" id="UP000214880">
    <property type="component" value="Unassembled WGS sequence"/>
</dbReference>
<dbReference type="SMART" id="SM00448">
    <property type="entry name" value="REC"/>
    <property type="match status" value="1"/>
</dbReference>